<dbReference type="PROSITE" id="PS00107">
    <property type="entry name" value="PROTEIN_KINASE_ATP"/>
    <property type="match status" value="1"/>
</dbReference>
<dbReference type="Proteomes" id="UP001648503">
    <property type="component" value="Unassembled WGS sequence"/>
</dbReference>
<proteinExistence type="predicted"/>
<reference evidence="13 14" key="1">
    <citation type="submission" date="2021-02" db="EMBL/GenBank/DDBJ databases">
        <title>Variation within the Batrachochytrium salamandrivorans European outbreak.</title>
        <authorList>
            <person name="Kelly M."/>
            <person name="Pasmans F."/>
            <person name="Shea T.P."/>
            <person name="Munoz J.F."/>
            <person name="Carranza S."/>
            <person name="Cuomo C.A."/>
            <person name="Martel A."/>
        </authorList>
    </citation>
    <scope>NUCLEOTIDE SEQUENCE [LARGE SCALE GENOMIC DNA]</scope>
    <source>
        <strain evidence="13 14">AMFP18/2</strain>
    </source>
</reference>
<dbReference type="InterPro" id="IPR017441">
    <property type="entry name" value="Protein_kinase_ATP_BS"/>
</dbReference>
<feature type="region of interest" description="Disordered" evidence="11">
    <location>
        <begin position="223"/>
        <end position="246"/>
    </location>
</feature>
<comment type="subcellular location">
    <subcellularLocation>
        <location evidence="1">Host cell</location>
    </subcellularLocation>
</comment>
<evidence type="ECO:0000256" key="11">
    <source>
        <dbReference type="SAM" id="MobiDB-lite"/>
    </source>
</evidence>
<evidence type="ECO:0000256" key="6">
    <source>
        <dbReference type="ARBA" id="ARBA00022777"/>
    </source>
</evidence>
<feature type="compositionally biased region" description="Low complexity" evidence="11">
    <location>
        <begin position="226"/>
        <end position="242"/>
    </location>
</feature>
<dbReference type="InterPro" id="IPR008266">
    <property type="entry name" value="Tyr_kinase_AS"/>
</dbReference>
<comment type="catalytic activity">
    <reaction evidence="9">
        <text>L-seryl-[protein] + ATP = O-phospho-L-seryl-[protein] + ADP + H(+)</text>
        <dbReference type="Rhea" id="RHEA:17989"/>
        <dbReference type="Rhea" id="RHEA-COMP:9863"/>
        <dbReference type="Rhea" id="RHEA-COMP:11604"/>
        <dbReference type="ChEBI" id="CHEBI:15378"/>
        <dbReference type="ChEBI" id="CHEBI:29999"/>
        <dbReference type="ChEBI" id="CHEBI:30616"/>
        <dbReference type="ChEBI" id="CHEBI:83421"/>
        <dbReference type="ChEBI" id="CHEBI:456216"/>
        <dbReference type="EC" id="2.7.11.1"/>
    </reaction>
</comment>
<evidence type="ECO:0000259" key="12">
    <source>
        <dbReference type="PROSITE" id="PS50011"/>
    </source>
</evidence>
<feature type="domain" description="Protein kinase" evidence="12">
    <location>
        <begin position="33"/>
        <end position="328"/>
    </location>
</feature>
<keyword evidence="7 10" id="KW-0067">ATP-binding</keyword>
<keyword evidence="4" id="KW-0808">Transferase</keyword>
<evidence type="ECO:0000256" key="2">
    <source>
        <dbReference type="ARBA" id="ARBA00012513"/>
    </source>
</evidence>
<dbReference type="EMBL" id="JAFCIX010000309">
    <property type="protein sequence ID" value="KAH6595424.1"/>
    <property type="molecule type" value="Genomic_DNA"/>
</dbReference>
<evidence type="ECO:0000256" key="5">
    <source>
        <dbReference type="ARBA" id="ARBA00022741"/>
    </source>
</evidence>
<dbReference type="SUPFAM" id="SSF56112">
    <property type="entry name" value="Protein kinase-like (PK-like)"/>
    <property type="match status" value="1"/>
</dbReference>
<evidence type="ECO:0000313" key="14">
    <source>
        <dbReference type="Proteomes" id="UP001648503"/>
    </source>
</evidence>
<evidence type="ECO:0000256" key="8">
    <source>
        <dbReference type="ARBA" id="ARBA00047899"/>
    </source>
</evidence>
<feature type="binding site" evidence="10">
    <location>
        <position position="66"/>
    </location>
    <ligand>
        <name>ATP</name>
        <dbReference type="ChEBI" id="CHEBI:30616"/>
    </ligand>
</feature>
<dbReference type="PANTHER" id="PTHR22984:SF25">
    <property type="entry name" value="PROTEIN KINASE DOMAIN-CONTAINING PROTEIN"/>
    <property type="match status" value="1"/>
</dbReference>
<dbReference type="InterPro" id="IPR051138">
    <property type="entry name" value="PIM_Ser/Thr_kinase"/>
</dbReference>
<accession>A0ABQ8FER2</accession>
<evidence type="ECO:0000256" key="1">
    <source>
        <dbReference type="ARBA" id="ARBA00004340"/>
    </source>
</evidence>
<protein>
    <recommendedName>
        <fullName evidence="2">non-specific serine/threonine protein kinase</fullName>
        <ecNumber evidence="2">2.7.11.1</ecNumber>
    </recommendedName>
</protein>
<evidence type="ECO:0000256" key="10">
    <source>
        <dbReference type="PROSITE-ProRule" id="PRU10141"/>
    </source>
</evidence>
<dbReference type="PROSITE" id="PS00109">
    <property type="entry name" value="PROTEIN_KINASE_TYR"/>
    <property type="match status" value="1"/>
</dbReference>
<evidence type="ECO:0000256" key="3">
    <source>
        <dbReference type="ARBA" id="ARBA00022527"/>
    </source>
</evidence>
<keyword evidence="3" id="KW-0723">Serine/threonine-protein kinase</keyword>
<comment type="caution">
    <text evidence="13">The sequence shown here is derived from an EMBL/GenBank/DDBJ whole genome shotgun (WGS) entry which is preliminary data.</text>
</comment>
<dbReference type="InterPro" id="IPR000719">
    <property type="entry name" value="Prot_kinase_dom"/>
</dbReference>
<evidence type="ECO:0000256" key="9">
    <source>
        <dbReference type="ARBA" id="ARBA00048679"/>
    </source>
</evidence>
<dbReference type="Pfam" id="PF00069">
    <property type="entry name" value="Pkinase"/>
    <property type="match status" value="1"/>
</dbReference>
<sequence length="331" mass="37386">MIWEESKPYLLIEENDDHLLFTEEEDKYFKSEYRSVKKLGQGSFGAVHLAIKKSTGLKVVYKLIRKGYIPFYTFESSPPSECHSTEIPALYGKYAGARCMPPRPQGLLLPFEVKVQEYLSQPGYENLYAPRVIDYIITEDAYILVMEYYGEDWMDLDGYMKTHGKFSVDKVRPIIKEVVTALISLKKLGILHGDIAARNVLYNDKTGSVKLIDFGFSEPLEGCNQGSSVQEKSSNSESGSSGEKFDAGGEEISDIKDIGNLLYFLLTLKNPFQDPNTPREKAVKDLRNRLDDFESQPAVNAVDLVASLYKCGSYQIATIEDTLQHPFFTSQ</sequence>
<dbReference type="PROSITE" id="PS50011">
    <property type="entry name" value="PROTEIN_KINASE_DOM"/>
    <property type="match status" value="1"/>
</dbReference>
<gene>
    <name evidence="13" type="ORF">BASA50_005836</name>
</gene>
<comment type="catalytic activity">
    <reaction evidence="8">
        <text>L-threonyl-[protein] + ATP = O-phospho-L-threonyl-[protein] + ADP + H(+)</text>
        <dbReference type="Rhea" id="RHEA:46608"/>
        <dbReference type="Rhea" id="RHEA-COMP:11060"/>
        <dbReference type="Rhea" id="RHEA-COMP:11605"/>
        <dbReference type="ChEBI" id="CHEBI:15378"/>
        <dbReference type="ChEBI" id="CHEBI:30013"/>
        <dbReference type="ChEBI" id="CHEBI:30616"/>
        <dbReference type="ChEBI" id="CHEBI:61977"/>
        <dbReference type="ChEBI" id="CHEBI:456216"/>
        <dbReference type="EC" id="2.7.11.1"/>
    </reaction>
</comment>
<evidence type="ECO:0000256" key="4">
    <source>
        <dbReference type="ARBA" id="ARBA00022679"/>
    </source>
</evidence>
<dbReference type="Gene3D" id="1.10.510.10">
    <property type="entry name" value="Transferase(Phosphotransferase) domain 1"/>
    <property type="match status" value="1"/>
</dbReference>
<evidence type="ECO:0000256" key="7">
    <source>
        <dbReference type="ARBA" id="ARBA00022840"/>
    </source>
</evidence>
<name>A0ABQ8FER2_9FUNG</name>
<keyword evidence="14" id="KW-1185">Reference proteome</keyword>
<evidence type="ECO:0000313" key="13">
    <source>
        <dbReference type="EMBL" id="KAH6595424.1"/>
    </source>
</evidence>
<keyword evidence="5 10" id="KW-0547">Nucleotide-binding</keyword>
<dbReference type="PANTHER" id="PTHR22984">
    <property type="entry name" value="SERINE/THREONINE-PROTEIN KINASE PIM"/>
    <property type="match status" value="1"/>
</dbReference>
<dbReference type="Gene3D" id="3.30.200.20">
    <property type="entry name" value="Phosphorylase Kinase, domain 1"/>
    <property type="match status" value="1"/>
</dbReference>
<dbReference type="EC" id="2.7.11.1" evidence="2"/>
<keyword evidence="6" id="KW-0418">Kinase</keyword>
<organism evidence="13 14">
    <name type="scientific">Batrachochytrium salamandrivorans</name>
    <dbReference type="NCBI Taxonomy" id="1357716"/>
    <lineage>
        <taxon>Eukaryota</taxon>
        <taxon>Fungi</taxon>
        <taxon>Fungi incertae sedis</taxon>
        <taxon>Chytridiomycota</taxon>
        <taxon>Chytridiomycota incertae sedis</taxon>
        <taxon>Chytridiomycetes</taxon>
        <taxon>Rhizophydiales</taxon>
        <taxon>Rhizophydiales incertae sedis</taxon>
        <taxon>Batrachochytrium</taxon>
    </lineage>
</organism>
<dbReference type="InterPro" id="IPR011009">
    <property type="entry name" value="Kinase-like_dom_sf"/>
</dbReference>